<dbReference type="Proteomes" id="UP000887566">
    <property type="component" value="Unplaced"/>
</dbReference>
<dbReference type="SUPFAM" id="SSF82051">
    <property type="entry name" value="Obg GTP-binding protein N-terminal domain"/>
    <property type="match status" value="1"/>
</dbReference>
<dbReference type="InterPro" id="IPR031167">
    <property type="entry name" value="G_OBG"/>
</dbReference>
<keyword evidence="4" id="KW-0342">GTP-binding</keyword>
<name>A0A914XTW1_9BILA</name>
<dbReference type="NCBIfam" id="TIGR02729">
    <property type="entry name" value="Obg_CgtA"/>
    <property type="match status" value="1"/>
</dbReference>
<dbReference type="PANTHER" id="PTHR11702">
    <property type="entry name" value="DEVELOPMENTALLY REGULATED GTP-BINDING PROTEIN-RELATED"/>
    <property type="match status" value="1"/>
</dbReference>
<dbReference type="Gene3D" id="2.70.210.12">
    <property type="entry name" value="GTP1/OBG domain"/>
    <property type="match status" value="1"/>
</dbReference>
<reference evidence="8" key="1">
    <citation type="submission" date="2022-11" db="UniProtKB">
        <authorList>
            <consortium name="WormBaseParasite"/>
        </authorList>
    </citation>
    <scope>IDENTIFICATION</scope>
</reference>
<dbReference type="PROSITE" id="PS51883">
    <property type="entry name" value="OBG"/>
    <property type="match status" value="1"/>
</dbReference>
<dbReference type="NCBIfam" id="NF008956">
    <property type="entry name" value="PRK12299.1"/>
    <property type="match status" value="1"/>
</dbReference>
<dbReference type="SUPFAM" id="SSF52540">
    <property type="entry name" value="P-loop containing nucleoside triphosphate hydrolases"/>
    <property type="match status" value="1"/>
</dbReference>
<keyword evidence="7" id="KW-1185">Reference proteome</keyword>
<dbReference type="GO" id="GO:0000287">
    <property type="term" value="F:magnesium ion binding"/>
    <property type="evidence" value="ECO:0007669"/>
    <property type="project" value="InterPro"/>
</dbReference>
<evidence type="ECO:0000256" key="2">
    <source>
        <dbReference type="ARBA" id="ARBA00022517"/>
    </source>
</evidence>
<feature type="domain" description="OBG-type G" evidence="5">
    <location>
        <begin position="197"/>
        <end position="360"/>
    </location>
</feature>
<dbReference type="GO" id="GO:0003924">
    <property type="term" value="F:GTPase activity"/>
    <property type="evidence" value="ECO:0007669"/>
    <property type="project" value="InterPro"/>
</dbReference>
<dbReference type="InterPro" id="IPR006169">
    <property type="entry name" value="GTP1_OBG_dom"/>
</dbReference>
<dbReference type="InterPro" id="IPR027417">
    <property type="entry name" value="P-loop_NTPase"/>
</dbReference>
<dbReference type="PANTHER" id="PTHR11702:SF31">
    <property type="entry name" value="MITOCHONDRIAL RIBOSOME-ASSOCIATED GTPASE 2"/>
    <property type="match status" value="1"/>
</dbReference>
<evidence type="ECO:0000259" key="6">
    <source>
        <dbReference type="PROSITE" id="PS51883"/>
    </source>
</evidence>
<accession>A0A914XTW1</accession>
<dbReference type="PRINTS" id="PR00326">
    <property type="entry name" value="GTP1OBG"/>
</dbReference>
<dbReference type="Pfam" id="PF01926">
    <property type="entry name" value="MMR_HSR1"/>
    <property type="match status" value="1"/>
</dbReference>
<keyword evidence="2" id="KW-0690">Ribosome biogenesis</keyword>
<dbReference type="GO" id="GO:0005525">
    <property type="term" value="F:GTP binding"/>
    <property type="evidence" value="ECO:0007669"/>
    <property type="project" value="UniProtKB-KW"/>
</dbReference>
<dbReference type="WBParaSite" id="PSAMB.scaffold999size40496.g10217.t1">
    <property type="protein sequence ID" value="PSAMB.scaffold999size40496.g10217.t1"/>
    <property type="gene ID" value="PSAMB.scaffold999size40496.g10217"/>
</dbReference>
<dbReference type="InterPro" id="IPR014100">
    <property type="entry name" value="GTP-bd_Obg/CgtA"/>
</dbReference>
<proteinExistence type="inferred from homology"/>
<dbReference type="PROSITE" id="PS51710">
    <property type="entry name" value="G_OBG"/>
    <property type="match status" value="1"/>
</dbReference>
<dbReference type="InterPro" id="IPR006073">
    <property type="entry name" value="GTP-bd"/>
</dbReference>
<organism evidence="7 8">
    <name type="scientific">Plectus sambesii</name>
    <dbReference type="NCBI Taxonomy" id="2011161"/>
    <lineage>
        <taxon>Eukaryota</taxon>
        <taxon>Metazoa</taxon>
        <taxon>Ecdysozoa</taxon>
        <taxon>Nematoda</taxon>
        <taxon>Chromadorea</taxon>
        <taxon>Plectida</taxon>
        <taxon>Plectina</taxon>
        <taxon>Plectoidea</taxon>
        <taxon>Plectidae</taxon>
        <taxon>Plectus</taxon>
    </lineage>
</organism>
<dbReference type="GO" id="GO:0005739">
    <property type="term" value="C:mitochondrion"/>
    <property type="evidence" value="ECO:0007669"/>
    <property type="project" value="TreeGrafter"/>
</dbReference>
<dbReference type="FunFam" id="2.70.210.12:FF:000001">
    <property type="entry name" value="GTPase Obg"/>
    <property type="match status" value="1"/>
</dbReference>
<sequence>MALLQAFHQSRRCCVTVAGSSSTAKPIWSSKPRSTVGEAPTFVDFKRVTCVGGSGGNGMISFLRLYKNPFAGPDGGDGGHGGHVIFEADVHTRDLSRLHSRMRAESGEHGQSKCCSGKRAPHLSVKLPIGTVIRHSGAEEVLADLSKSKQIFLAARGGAGGHGNHYYLSNESRAPTKGEWGAAGEEVVYDLEMRLMAHAGLVGFPNAGKSTLLRAISRAKPKVASYPFTTLKPHIGMVHYDDYEQLAVADIPGLLVGAHENVGLGVSFLRHIERCMCLFYVLDSSLGNLSRQLNELRAELDGYKAGLSQRPCAVIVNKMDLPDAEKTLADLSGDLPVFPISAKLRHGIEPLLIHLRQLYDRHLTDNNIV</sequence>
<dbReference type="GO" id="GO:0042254">
    <property type="term" value="P:ribosome biogenesis"/>
    <property type="evidence" value="ECO:0007669"/>
    <property type="project" value="UniProtKB-UniRule"/>
</dbReference>
<dbReference type="PIRSF" id="PIRSF002401">
    <property type="entry name" value="GTP_bd_Obg/CgtA"/>
    <property type="match status" value="1"/>
</dbReference>
<dbReference type="Gene3D" id="3.40.50.300">
    <property type="entry name" value="P-loop containing nucleotide triphosphate hydrolases"/>
    <property type="match status" value="1"/>
</dbReference>
<evidence type="ECO:0000256" key="1">
    <source>
        <dbReference type="ARBA" id="ARBA00007699"/>
    </source>
</evidence>
<dbReference type="CDD" id="cd01898">
    <property type="entry name" value="Obg"/>
    <property type="match status" value="1"/>
</dbReference>
<keyword evidence="3" id="KW-0547">Nucleotide-binding</keyword>
<protein>
    <submittedName>
        <fullName evidence="8">Mitochondrial ribosome-associated GTPase 2</fullName>
    </submittedName>
</protein>
<feature type="domain" description="Obg" evidence="6">
    <location>
        <begin position="40"/>
        <end position="196"/>
    </location>
</feature>
<evidence type="ECO:0000256" key="4">
    <source>
        <dbReference type="ARBA" id="ARBA00023134"/>
    </source>
</evidence>
<dbReference type="InterPro" id="IPR036726">
    <property type="entry name" value="GTP1_OBG_dom_sf"/>
</dbReference>
<evidence type="ECO:0000259" key="5">
    <source>
        <dbReference type="PROSITE" id="PS51710"/>
    </source>
</evidence>
<evidence type="ECO:0000313" key="7">
    <source>
        <dbReference type="Proteomes" id="UP000887566"/>
    </source>
</evidence>
<evidence type="ECO:0000313" key="8">
    <source>
        <dbReference type="WBParaSite" id="PSAMB.scaffold999size40496.g10217.t1"/>
    </source>
</evidence>
<comment type="similarity">
    <text evidence="1">Belongs to the TRAFAC class OBG-HflX-like GTPase superfamily. OBG GTPase family.</text>
</comment>
<dbReference type="InterPro" id="IPR045086">
    <property type="entry name" value="OBG_GTPase"/>
</dbReference>
<dbReference type="Pfam" id="PF01018">
    <property type="entry name" value="GTP1_OBG"/>
    <property type="match status" value="1"/>
</dbReference>
<dbReference type="AlphaFoldDB" id="A0A914XTW1"/>
<evidence type="ECO:0000256" key="3">
    <source>
        <dbReference type="ARBA" id="ARBA00022741"/>
    </source>
</evidence>